<dbReference type="Proteomes" id="UP000694541">
    <property type="component" value="Unplaced"/>
</dbReference>
<evidence type="ECO:0000256" key="6">
    <source>
        <dbReference type="SAM" id="Coils"/>
    </source>
</evidence>
<accession>A0A8B9MP63</accession>
<dbReference type="GO" id="GO:0005730">
    <property type="term" value="C:nucleolus"/>
    <property type="evidence" value="ECO:0007669"/>
    <property type="project" value="UniProtKB-SubCell"/>
</dbReference>
<evidence type="ECO:0000256" key="2">
    <source>
        <dbReference type="ARBA" id="ARBA00018339"/>
    </source>
</evidence>
<dbReference type="GO" id="GO:0006364">
    <property type="term" value="P:rRNA processing"/>
    <property type="evidence" value="ECO:0007669"/>
    <property type="project" value="TreeGrafter"/>
</dbReference>
<comment type="subcellular location">
    <subcellularLocation>
        <location evidence="5">Nucleus</location>
        <location evidence="5">Nucleolus</location>
    </subcellularLocation>
    <subcellularLocation>
        <location evidence="5">Nucleus</location>
        <location evidence="5">Nucleoplasm</location>
    </subcellularLocation>
</comment>
<keyword evidence="6" id="KW-0175">Coiled coil</keyword>
<sequence length="406" mass="46001">MAVVGLGRSGCRGLASFSVLGLSPGSQDPATVCRRSRKKGWKRWAGLEARLGREIGDFLEDVVVRWGLLLRGLIAQQPDEGLFFVDASDAEKGEWDRQLNKGKEKPLHVNLILQPDSKVPGILAHQIPNGGPLDKAPEKGCSDPERGFYDIWGANNPLDKALVGQDGWFLQQTKKQRVKRPARLQTKPSQVPAVEVIAAGGSYNPTFEDHQVWGGGVGGKLWERLRSETRVVTAPSRPQETVFQEQCEGLLEESGDEEDEEAPAGVCVGSAGFLTWLCPQAAQQRREKAARCRRQELFRLRSLRQQVKRWEAELLRRRQARLAKRRVKDALPRRLGPLKYEDPSLEVQLSDELAESLRMLKPEGSVLRDRFKSLQKRSLIEPRERAKFKRRYRLKYVEKRAFREVT</sequence>
<evidence type="ECO:0000256" key="3">
    <source>
        <dbReference type="ARBA" id="ARBA00022517"/>
    </source>
</evidence>
<protein>
    <recommendedName>
        <fullName evidence="2 5">Ribosome biogenesis protein NOP53</fullName>
    </recommendedName>
</protein>
<evidence type="ECO:0000256" key="5">
    <source>
        <dbReference type="PIRNR" id="PIRNR017302"/>
    </source>
</evidence>
<dbReference type="PANTHER" id="PTHR14211">
    <property type="entry name" value="GLIOMA SUPPRESSOR CANDIDATE REGION GENE 2"/>
    <property type="match status" value="1"/>
</dbReference>
<dbReference type="PIRSF" id="PIRSF017302">
    <property type="entry name" value="Gltscr2"/>
    <property type="match status" value="1"/>
</dbReference>
<dbReference type="GO" id="GO:0000027">
    <property type="term" value="P:ribosomal large subunit assembly"/>
    <property type="evidence" value="ECO:0007669"/>
    <property type="project" value="UniProtKB-UniRule"/>
</dbReference>
<dbReference type="PANTHER" id="PTHR14211:SF7">
    <property type="entry name" value="RIBOSOME BIOGENESIS PROTEIN NOP53"/>
    <property type="match status" value="1"/>
</dbReference>
<comment type="similarity">
    <text evidence="1 5">Belongs to the NOP53 family.</text>
</comment>
<evidence type="ECO:0000313" key="7">
    <source>
        <dbReference type="Ensembl" id="ENSANIP00000010551.1"/>
    </source>
</evidence>
<dbReference type="InterPro" id="IPR011687">
    <property type="entry name" value="Nop53/GLTSCR2"/>
</dbReference>
<comment type="function">
    <text evidence="5">May play a role in ribosome biogenesis.</text>
</comment>
<reference evidence="7" key="2">
    <citation type="submission" date="2025-09" db="UniProtKB">
        <authorList>
            <consortium name="Ensembl"/>
        </authorList>
    </citation>
    <scope>IDENTIFICATION</scope>
</reference>
<feature type="coiled-coil region" evidence="6">
    <location>
        <begin position="293"/>
        <end position="320"/>
    </location>
</feature>
<reference evidence="7" key="1">
    <citation type="submission" date="2025-08" db="UniProtKB">
        <authorList>
            <consortium name="Ensembl"/>
        </authorList>
    </citation>
    <scope>IDENTIFICATION</scope>
</reference>
<evidence type="ECO:0000256" key="1">
    <source>
        <dbReference type="ARBA" id="ARBA00008838"/>
    </source>
</evidence>
<name>A0A8B9MP63_9AVES</name>
<keyword evidence="4 5" id="KW-0539">Nucleus</keyword>
<organism evidence="7 8">
    <name type="scientific">Accipiter nisus</name>
    <name type="common">Eurasian sparrowhawk</name>
    <dbReference type="NCBI Taxonomy" id="211598"/>
    <lineage>
        <taxon>Eukaryota</taxon>
        <taxon>Metazoa</taxon>
        <taxon>Chordata</taxon>
        <taxon>Craniata</taxon>
        <taxon>Vertebrata</taxon>
        <taxon>Euteleostomi</taxon>
        <taxon>Archelosauria</taxon>
        <taxon>Archosauria</taxon>
        <taxon>Dinosauria</taxon>
        <taxon>Saurischia</taxon>
        <taxon>Theropoda</taxon>
        <taxon>Coelurosauria</taxon>
        <taxon>Aves</taxon>
        <taxon>Neognathae</taxon>
        <taxon>Neoaves</taxon>
        <taxon>Telluraves</taxon>
        <taxon>Accipitrimorphae</taxon>
        <taxon>Accipitriformes</taxon>
        <taxon>Accipitridae</taxon>
        <taxon>Accipitrinae</taxon>
        <taxon>Accipiter</taxon>
    </lineage>
</organism>
<dbReference type="AlphaFoldDB" id="A0A8B9MP63"/>
<keyword evidence="3 5" id="KW-0690">Ribosome biogenesis</keyword>
<evidence type="ECO:0000313" key="8">
    <source>
        <dbReference type="Proteomes" id="UP000694541"/>
    </source>
</evidence>
<dbReference type="Ensembl" id="ENSANIT00000010923.1">
    <property type="protein sequence ID" value="ENSANIP00000010551.1"/>
    <property type="gene ID" value="ENSANIG00000007107.1"/>
</dbReference>
<dbReference type="GO" id="GO:0008097">
    <property type="term" value="F:5S rRNA binding"/>
    <property type="evidence" value="ECO:0007669"/>
    <property type="project" value="TreeGrafter"/>
</dbReference>
<dbReference type="GO" id="GO:0005654">
    <property type="term" value="C:nucleoplasm"/>
    <property type="evidence" value="ECO:0007669"/>
    <property type="project" value="UniProtKB-SubCell"/>
</dbReference>
<proteinExistence type="inferred from homology"/>
<dbReference type="Pfam" id="PF07767">
    <property type="entry name" value="Nop53"/>
    <property type="match status" value="2"/>
</dbReference>
<keyword evidence="8" id="KW-1185">Reference proteome</keyword>
<evidence type="ECO:0000256" key="4">
    <source>
        <dbReference type="ARBA" id="ARBA00023242"/>
    </source>
</evidence>